<dbReference type="STRING" id="429701.A0A2G9G6H8"/>
<dbReference type="AlphaFoldDB" id="A0A2G9G6H8"/>
<feature type="region of interest" description="Disordered" evidence="1">
    <location>
        <begin position="119"/>
        <end position="147"/>
    </location>
</feature>
<feature type="compositionally biased region" description="Polar residues" evidence="1">
    <location>
        <begin position="1"/>
        <end position="17"/>
    </location>
</feature>
<evidence type="ECO:0000256" key="1">
    <source>
        <dbReference type="SAM" id="MobiDB-lite"/>
    </source>
</evidence>
<name>A0A2G9G6H8_9LAMI</name>
<dbReference type="PANTHER" id="PTHR31704:SF37">
    <property type="entry name" value="HEAT SHOCK PROTEIN"/>
    <property type="match status" value="1"/>
</dbReference>
<dbReference type="EMBL" id="NKXS01006693">
    <property type="protein sequence ID" value="PIN00907.1"/>
    <property type="molecule type" value="Genomic_DNA"/>
</dbReference>
<evidence type="ECO:0000313" key="3">
    <source>
        <dbReference type="Proteomes" id="UP000231279"/>
    </source>
</evidence>
<evidence type="ECO:0000313" key="2">
    <source>
        <dbReference type="EMBL" id="PIN00907.1"/>
    </source>
</evidence>
<dbReference type="OrthoDB" id="911081at2759"/>
<accession>A0A2G9G6H8</accession>
<dbReference type="Proteomes" id="UP000231279">
    <property type="component" value="Unassembled WGS sequence"/>
</dbReference>
<dbReference type="PANTHER" id="PTHR31704">
    <property type="entry name" value="MYB/SANT-LIKE DNA-BINDING DOMAIN PROTEIN-RELATED"/>
    <property type="match status" value="1"/>
</dbReference>
<feature type="region of interest" description="Disordered" evidence="1">
    <location>
        <begin position="1"/>
        <end position="28"/>
    </location>
</feature>
<reference evidence="3" key="1">
    <citation type="journal article" date="2018" name="Gigascience">
        <title>Genome assembly of the Pink Ipe (Handroanthus impetiginosus, Bignoniaceae), a highly valued, ecologically keystone Neotropical timber forest tree.</title>
        <authorList>
            <person name="Silva-Junior O.B."/>
            <person name="Grattapaglia D."/>
            <person name="Novaes E."/>
            <person name="Collevatti R.G."/>
        </authorList>
    </citation>
    <scope>NUCLEOTIDE SEQUENCE [LARGE SCALE GENOMIC DNA]</scope>
    <source>
        <strain evidence="3">cv. UFG-1</strain>
    </source>
</reference>
<keyword evidence="3" id="KW-1185">Reference proteome</keyword>
<feature type="compositionally biased region" description="Polar residues" evidence="1">
    <location>
        <begin position="126"/>
        <end position="136"/>
    </location>
</feature>
<gene>
    <name evidence="2" type="ORF">CDL12_26589</name>
</gene>
<proteinExistence type="predicted"/>
<protein>
    <submittedName>
        <fullName evidence="2">Uncharacterized protein</fullName>
    </submittedName>
</protein>
<comment type="caution">
    <text evidence="2">The sequence shown here is derived from an EMBL/GenBank/DDBJ whole genome shotgun (WGS) entry which is preliminary data.</text>
</comment>
<organism evidence="2 3">
    <name type="scientific">Handroanthus impetiginosus</name>
    <dbReference type="NCBI Taxonomy" id="429701"/>
    <lineage>
        <taxon>Eukaryota</taxon>
        <taxon>Viridiplantae</taxon>
        <taxon>Streptophyta</taxon>
        <taxon>Embryophyta</taxon>
        <taxon>Tracheophyta</taxon>
        <taxon>Spermatophyta</taxon>
        <taxon>Magnoliopsida</taxon>
        <taxon>eudicotyledons</taxon>
        <taxon>Gunneridae</taxon>
        <taxon>Pentapetalae</taxon>
        <taxon>asterids</taxon>
        <taxon>lamiids</taxon>
        <taxon>Lamiales</taxon>
        <taxon>Bignoniaceae</taxon>
        <taxon>Crescentiina</taxon>
        <taxon>Tabebuia alliance</taxon>
        <taxon>Handroanthus</taxon>
    </lineage>
</organism>
<sequence length="226" mass="25649">MSTNEQNSYPSKNTSKGQHIEHGDSSTKANWDLKTTEVFIILCAEEIKAENDQAATSRSLMNPNVAKFRERGPLLIQDQEMLFGDVVANGNSSWTPSSGVLPQHMQEDRINTCPIVEELQDDDSLPYTNQTNQTEPTPKEKDSGGPNKIAKCLERMVNTMENESSSRTNEATKQFSIQSCLDTLDRIPGIEEGDPLWMYATRLFLKTDVRELFMVMRKDKTRLKWL</sequence>